<reference evidence="1 2" key="1">
    <citation type="submission" date="2018-10" db="EMBL/GenBank/DDBJ databases">
        <title>Transmission dynamics of multidrug resistant bacteria on intensive care unit surfaces.</title>
        <authorList>
            <person name="D'Souza A.W."/>
            <person name="Potter R.F."/>
            <person name="Wallace M."/>
            <person name="Shupe A."/>
            <person name="Patel S."/>
            <person name="Sun S."/>
            <person name="Gul D."/>
            <person name="Kwon J.H."/>
            <person name="Andleeb S."/>
            <person name="Burnham C.-A.D."/>
            <person name="Dantas G."/>
        </authorList>
    </citation>
    <scope>NUCLEOTIDE SEQUENCE [LARGE SCALE GENOMIC DNA]</scope>
    <source>
        <strain evidence="1 2">AJ_385</strain>
    </source>
</reference>
<gene>
    <name evidence="1" type="ORF">EGT73_00835</name>
</gene>
<evidence type="ECO:0000313" key="2">
    <source>
        <dbReference type="Proteomes" id="UP000277537"/>
    </source>
</evidence>
<dbReference type="RefSeq" id="WP_125273122.1">
    <property type="nucleotide sequence ID" value="NZ_RHXE01000001.1"/>
</dbReference>
<comment type="caution">
    <text evidence="1">The sequence shown here is derived from an EMBL/GenBank/DDBJ whole genome shotgun (WGS) entry which is preliminary data.</text>
</comment>
<organism evidence="1 2">
    <name type="scientific">Acinetobacter johnsonii</name>
    <dbReference type="NCBI Taxonomy" id="40214"/>
    <lineage>
        <taxon>Bacteria</taxon>
        <taxon>Pseudomonadati</taxon>
        <taxon>Pseudomonadota</taxon>
        <taxon>Gammaproteobacteria</taxon>
        <taxon>Moraxellales</taxon>
        <taxon>Moraxellaceae</taxon>
        <taxon>Acinetobacter</taxon>
    </lineage>
</organism>
<accession>A0A427V492</accession>
<dbReference type="Proteomes" id="UP000277537">
    <property type="component" value="Unassembled WGS sequence"/>
</dbReference>
<sequence>MTVLKAFAPTSALDLALMDFEAAKSGLNKVTLANGVPDDATHYDTLGGMLTHHRIDARGSFYSDGVNWVRHHKGFEPWTVTKIGNFEPPRTNGPSLQKVAGQNEAQREIEYYRKGSRWVGD</sequence>
<dbReference type="AlphaFoldDB" id="A0A427V492"/>
<name>A0A427V492_ACIJO</name>
<protein>
    <submittedName>
        <fullName evidence="1">Uncharacterized protein</fullName>
    </submittedName>
</protein>
<dbReference type="EMBL" id="RHXE01000001">
    <property type="protein sequence ID" value="RSE27591.1"/>
    <property type="molecule type" value="Genomic_DNA"/>
</dbReference>
<evidence type="ECO:0000313" key="1">
    <source>
        <dbReference type="EMBL" id="RSE27591.1"/>
    </source>
</evidence>
<proteinExistence type="predicted"/>